<keyword evidence="2" id="KW-0698">rRNA processing</keyword>
<comment type="subcellular location">
    <subcellularLocation>
        <location evidence="1">Nucleus</location>
    </subcellularLocation>
</comment>
<proteinExistence type="predicted"/>
<dbReference type="Pfam" id="PF09384">
    <property type="entry name" value="UTP15_C"/>
    <property type="match status" value="1"/>
</dbReference>
<keyword evidence="3" id="KW-0853">WD repeat</keyword>
<evidence type="ECO:0000259" key="6">
    <source>
        <dbReference type="Pfam" id="PF09384"/>
    </source>
</evidence>
<name>A0ABQ7GHH2_DUNSA</name>
<dbReference type="Proteomes" id="UP000815325">
    <property type="component" value="Unassembled WGS sequence"/>
</dbReference>
<evidence type="ECO:0000256" key="5">
    <source>
        <dbReference type="ARBA" id="ARBA00023242"/>
    </source>
</evidence>
<reference evidence="7" key="1">
    <citation type="submission" date="2017-08" db="EMBL/GenBank/DDBJ databases">
        <authorList>
            <person name="Polle J.E."/>
            <person name="Barry K."/>
            <person name="Cushman J."/>
            <person name="Schmutz J."/>
            <person name="Tran D."/>
            <person name="Hathwaick L.T."/>
            <person name="Yim W.C."/>
            <person name="Jenkins J."/>
            <person name="Mckie-Krisberg Z.M."/>
            <person name="Prochnik S."/>
            <person name="Lindquist E."/>
            <person name="Dockter R.B."/>
            <person name="Adam C."/>
            <person name="Molina H."/>
            <person name="Bunkerborg J."/>
            <person name="Jin E."/>
            <person name="Buchheim M."/>
            <person name="Magnuson J."/>
        </authorList>
    </citation>
    <scope>NUCLEOTIDE SEQUENCE</scope>
    <source>
        <strain evidence="7">CCAP 19/18</strain>
    </source>
</reference>
<evidence type="ECO:0000256" key="2">
    <source>
        <dbReference type="ARBA" id="ARBA00022552"/>
    </source>
</evidence>
<organism evidence="7 8">
    <name type="scientific">Dunaliella salina</name>
    <name type="common">Green alga</name>
    <name type="synonym">Protococcus salinus</name>
    <dbReference type="NCBI Taxonomy" id="3046"/>
    <lineage>
        <taxon>Eukaryota</taxon>
        <taxon>Viridiplantae</taxon>
        <taxon>Chlorophyta</taxon>
        <taxon>core chlorophytes</taxon>
        <taxon>Chlorophyceae</taxon>
        <taxon>CS clade</taxon>
        <taxon>Chlamydomonadales</taxon>
        <taxon>Dunaliellaceae</taxon>
        <taxon>Dunaliella</taxon>
    </lineage>
</organism>
<dbReference type="EMBL" id="MU069778">
    <property type="protein sequence ID" value="KAF5834054.1"/>
    <property type="molecule type" value="Genomic_DNA"/>
</dbReference>
<evidence type="ECO:0000256" key="3">
    <source>
        <dbReference type="ARBA" id="ARBA00022574"/>
    </source>
</evidence>
<sequence length="203" mass="21691">MAGPCCNCAPPLVLAQCLRTQPQGSCSGCFPADGLPVVPPSPRFFIRGQNERAAASDHMVAAQRRARLTPYDRLLKQFRHRDALTAALATKHAEVVASVLEELAARGGLDQALGGRDAAGLLPLLRFLVKYIGQPRHSKLCCHVAHRLLDSYASVVGLSPEVDGRLVALKDRLAEELRVSSALMELQGALEPLLAASLAGTLQ</sequence>
<dbReference type="PANTHER" id="PTHR19924:SF26">
    <property type="entry name" value="U3 SMALL NUCLEOLAR RNA-ASSOCIATED PROTEIN 15 HOMOLOG"/>
    <property type="match status" value="1"/>
</dbReference>
<evidence type="ECO:0000256" key="1">
    <source>
        <dbReference type="ARBA" id="ARBA00004123"/>
    </source>
</evidence>
<gene>
    <name evidence="7" type="ORF">DUNSADRAFT_9445</name>
</gene>
<keyword evidence="4" id="KW-0677">Repeat</keyword>
<evidence type="ECO:0000313" key="8">
    <source>
        <dbReference type="Proteomes" id="UP000815325"/>
    </source>
</evidence>
<keyword evidence="5" id="KW-0539">Nucleus</keyword>
<protein>
    <submittedName>
        <fullName evidence="7">UTP15 C terminal-domain-containing protein</fullName>
    </submittedName>
</protein>
<accession>A0ABQ7GHH2</accession>
<keyword evidence="8" id="KW-1185">Reference proteome</keyword>
<feature type="domain" description="U3 small nucleolar RNA-associated protein 15 C-terminal" evidence="6">
    <location>
        <begin position="53"/>
        <end position="193"/>
    </location>
</feature>
<dbReference type="InterPro" id="IPR018983">
    <property type="entry name" value="U3_snoRNA-assocProt_15_C"/>
</dbReference>
<evidence type="ECO:0000313" key="7">
    <source>
        <dbReference type="EMBL" id="KAF5834054.1"/>
    </source>
</evidence>
<dbReference type="PANTHER" id="PTHR19924">
    <property type="entry name" value="UTP15 U3 SMALL NUCLEOLAR RNA-ASSOCIATED PROTEIN 15 FAMILY MEMBER"/>
    <property type="match status" value="1"/>
</dbReference>
<comment type="caution">
    <text evidence="7">The sequence shown here is derived from an EMBL/GenBank/DDBJ whole genome shotgun (WGS) entry which is preliminary data.</text>
</comment>
<evidence type="ECO:0000256" key="4">
    <source>
        <dbReference type="ARBA" id="ARBA00022737"/>
    </source>
</evidence>